<dbReference type="InterPro" id="IPR036873">
    <property type="entry name" value="Rhodanese-like_dom_sf"/>
</dbReference>
<dbReference type="Proteomes" id="UP000274762">
    <property type="component" value="Unassembled WGS sequence"/>
</dbReference>
<reference evidence="2 3" key="1">
    <citation type="submission" date="2018-10" db="EMBL/GenBank/DDBJ databases">
        <title>Sequencing the genomes of 1000 actinobacteria strains.</title>
        <authorList>
            <person name="Klenk H.-P."/>
        </authorList>
    </citation>
    <scope>NUCLEOTIDE SEQUENCE [LARGE SCALE GENOMIC DNA]</scope>
    <source>
        <strain evidence="2 3">DSM 44343</strain>
    </source>
</reference>
<dbReference type="AlphaFoldDB" id="A0A315S395"/>
<dbReference type="PROSITE" id="PS50206">
    <property type="entry name" value="RHODANESE_3"/>
    <property type="match status" value="1"/>
</dbReference>
<feature type="domain" description="Rhodanese" evidence="1">
    <location>
        <begin position="35"/>
        <end position="128"/>
    </location>
</feature>
<evidence type="ECO:0000259" key="1">
    <source>
        <dbReference type="PROSITE" id="PS50206"/>
    </source>
</evidence>
<evidence type="ECO:0000313" key="2">
    <source>
        <dbReference type="EMBL" id="RKR94007.1"/>
    </source>
</evidence>
<sequence length="146" mass="15516">MSVLTAPAPSLSSRPTSAYPVAPLSVAAHDVDSLLRSGAVAIDIRSQQERDRDGIVLGALAIPADQILDRLIPGSRETLRCADASSRWLLIGVDGHDAEMLTWHLQAAGVPGARFVAGGQMALARSADRRPVAGHTEREWSMFSAH</sequence>
<evidence type="ECO:0000313" key="3">
    <source>
        <dbReference type="Proteomes" id="UP000274762"/>
    </source>
</evidence>
<gene>
    <name evidence="2" type="ORF">DFJ75_0797</name>
</gene>
<name>A0A315S395_WILMA</name>
<accession>A0A495JYC7</accession>
<dbReference type="EMBL" id="RBKV01000001">
    <property type="protein sequence ID" value="RKR94007.1"/>
    <property type="molecule type" value="Genomic_DNA"/>
</dbReference>
<accession>A0A315S395</accession>
<organism evidence="2 3">
    <name type="scientific">Williamsia marianensis</name>
    <dbReference type="NCBI Taxonomy" id="85044"/>
    <lineage>
        <taxon>Bacteria</taxon>
        <taxon>Bacillati</taxon>
        <taxon>Actinomycetota</taxon>
        <taxon>Actinomycetes</taxon>
        <taxon>Mycobacteriales</taxon>
        <taxon>Nocardiaceae</taxon>
        <taxon>Williamsia</taxon>
    </lineage>
</organism>
<dbReference type="RefSeq" id="WP_062797153.1">
    <property type="nucleotide sequence ID" value="NZ_CBCRXS010000001.1"/>
</dbReference>
<dbReference type="InterPro" id="IPR001763">
    <property type="entry name" value="Rhodanese-like_dom"/>
</dbReference>
<dbReference type="Gene3D" id="3.40.250.10">
    <property type="entry name" value="Rhodanese-like domain"/>
    <property type="match status" value="1"/>
</dbReference>
<dbReference type="SUPFAM" id="SSF52821">
    <property type="entry name" value="Rhodanese/Cell cycle control phosphatase"/>
    <property type="match status" value="1"/>
</dbReference>
<comment type="caution">
    <text evidence="2">The sequence shown here is derived from an EMBL/GenBank/DDBJ whole genome shotgun (WGS) entry which is preliminary data.</text>
</comment>
<protein>
    <recommendedName>
        <fullName evidence="1">Rhodanese domain-containing protein</fullName>
    </recommendedName>
</protein>
<proteinExistence type="predicted"/>